<feature type="compositionally biased region" description="Basic and acidic residues" evidence="1">
    <location>
        <begin position="251"/>
        <end position="266"/>
    </location>
</feature>
<accession>A0A9P9KN54</accession>
<organism evidence="2 3">
    <name type="scientific">Fusarium solani</name>
    <name type="common">Filamentous fungus</name>
    <dbReference type="NCBI Taxonomy" id="169388"/>
    <lineage>
        <taxon>Eukaryota</taxon>
        <taxon>Fungi</taxon>
        <taxon>Dikarya</taxon>
        <taxon>Ascomycota</taxon>
        <taxon>Pezizomycotina</taxon>
        <taxon>Sordariomycetes</taxon>
        <taxon>Hypocreomycetidae</taxon>
        <taxon>Hypocreales</taxon>
        <taxon>Nectriaceae</taxon>
        <taxon>Fusarium</taxon>
        <taxon>Fusarium solani species complex</taxon>
    </lineage>
</organism>
<protein>
    <submittedName>
        <fullName evidence="2">Uncharacterized protein</fullName>
    </submittedName>
</protein>
<dbReference type="AlphaFoldDB" id="A0A9P9KN54"/>
<comment type="caution">
    <text evidence="2">The sequence shown here is derived from an EMBL/GenBank/DDBJ whole genome shotgun (WGS) entry which is preliminary data.</text>
</comment>
<dbReference type="EMBL" id="JAGTJS010000008">
    <property type="protein sequence ID" value="KAH7260189.1"/>
    <property type="molecule type" value="Genomic_DNA"/>
</dbReference>
<proteinExistence type="predicted"/>
<sequence length="416" mass="46904">MAFQQRPTYERPEAFRPSCTHTTMTRVYEKDSVCCSCRQRGQFGWLYRCTQDIEQIIDIGPPELDPSDPDSINAMGARKGDRLSSGDMTAEEMAKYTPEHVEIISRQREEVKNMIAREKFKRSSNALFNTTRPPPGFESYTNDSIYAGQWSCGEPQICQYRVCPWCRPAVADRAFLVMGAIADGQLPLTAAIGFGFEEVGGKPVVSSEVVKRIGQRGPPQRRFTPPESPADDDAFLNEYLLLMLDNKVASCREKPQRPQRRTKDDLYTLEPSRHFQAVKSDSDRMKALSNVHRRQPSKPTLASGQTFLELLPSMEEVPTPSRESDPNESPARPAIELNRREFRQARRLGQMRGEPRDASESSSLFHTNDSWNTDDLLIGFDDDAREFTPAPLRVDGGVSVTEESVETGVPDVVTQM</sequence>
<reference evidence="2" key="1">
    <citation type="journal article" date="2021" name="Nat. Commun.">
        <title>Genetic determinants of endophytism in the Arabidopsis root mycobiome.</title>
        <authorList>
            <person name="Mesny F."/>
            <person name="Miyauchi S."/>
            <person name="Thiergart T."/>
            <person name="Pickel B."/>
            <person name="Atanasova L."/>
            <person name="Karlsson M."/>
            <person name="Huettel B."/>
            <person name="Barry K.W."/>
            <person name="Haridas S."/>
            <person name="Chen C."/>
            <person name="Bauer D."/>
            <person name="Andreopoulos W."/>
            <person name="Pangilinan J."/>
            <person name="LaButti K."/>
            <person name="Riley R."/>
            <person name="Lipzen A."/>
            <person name="Clum A."/>
            <person name="Drula E."/>
            <person name="Henrissat B."/>
            <person name="Kohler A."/>
            <person name="Grigoriev I.V."/>
            <person name="Martin F.M."/>
            <person name="Hacquard S."/>
        </authorList>
    </citation>
    <scope>NUCLEOTIDE SEQUENCE</scope>
    <source>
        <strain evidence="2">FSSC 5 MPI-SDFR-AT-0091</strain>
    </source>
</reference>
<dbReference type="OrthoDB" id="4776522at2759"/>
<evidence type="ECO:0000313" key="3">
    <source>
        <dbReference type="Proteomes" id="UP000736672"/>
    </source>
</evidence>
<keyword evidence="3" id="KW-1185">Reference proteome</keyword>
<evidence type="ECO:0000313" key="2">
    <source>
        <dbReference type="EMBL" id="KAH7260189.1"/>
    </source>
</evidence>
<feature type="region of interest" description="Disordered" evidence="1">
    <location>
        <begin position="349"/>
        <end position="368"/>
    </location>
</feature>
<feature type="region of interest" description="Disordered" evidence="1">
    <location>
        <begin position="315"/>
        <end position="339"/>
    </location>
</feature>
<dbReference type="Proteomes" id="UP000736672">
    <property type="component" value="Unassembled WGS sequence"/>
</dbReference>
<gene>
    <name evidence="2" type="ORF">B0J15DRAFT_582243</name>
</gene>
<feature type="region of interest" description="Disordered" evidence="1">
    <location>
        <begin position="251"/>
        <end position="303"/>
    </location>
</feature>
<evidence type="ECO:0000256" key="1">
    <source>
        <dbReference type="SAM" id="MobiDB-lite"/>
    </source>
</evidence>
<name>A0A9P9KN54_FUSSL</name>